<feature type="domain" description="Pyridoxamine kinase/Phosphomethylpyrimidine kinase" evidence="7">
    <location>
        <begin position="13"/>
        <end position="257"/>
    </location>
</feature>
<dbReference type="GO" id="GO:0005524">
    <property type="term" value="F:ATP binding"/>
    <property type="evidence" value="ECO:0007669"/>
    <property type="project" value="UniProtKB-KW"/>
</dbReference>
<dbReference type="GO" id="GO:0009229">
    <property type="term" value="P:thiamine diphosphate biosynthetic process"/>
    <property type="evidence" value="ECO:0007669"/>
    <property type="project" value="UniProtKB-UniPathway"/>
</dbReference>
<comment type="caution">
    <text evidence="8">The sequence shown here is derived from an EMBL/GenBank/DDBJ whole genome shotgun (WGS) entry which is preliminary data.</text>
</comment>
<dbReference type="InterPro" id="IPR004399">
    <property type="entry name" value="HMP/HMP-P_kinase_dom"/>
</dbReference>
<dbReference type="EMBL" id="JMPR01000001">
    <property type="protein sequence ID" value="KFD22750.1"/>
    <property type="molecule type" value="Genomic_DNA"/>
</dbReference>
<dbReference type="PANTHER" id="PTHR20858:SF17">
    <property type="entry name" value="HYDROXYMETHYLPYRIMIDINE_PHOSPHOMETHYLPYRIMIDINE KINASE THI20-RELATED"/>
    <property type="match status" value="1"/>
</dbReference>
<keyword evidence="9" id="KW-1185">Reference proteome</keyword>
<dbReference type="InterPro" id="IPR013749">
    <property type="entry name" value="PM/HMP-P_kinase-1"/>
</dbReference>
<accession>A0A085JQK4</accession>
<proteinExistence type="predicted"/>
<evidence type="ECO:0000256" key="3">
    <source>
        <dbReference type="ARBA" id="ARBA00022679"/>
    </source>
</evidence>
<evidence type="ECO:0000313" key="8">
    <source>
        <dbReference type="EMBL" id="KFD22750.1"/>
    </source>
</evidence>
<organism evidence="8 9">
    <name type="scientific">Tatumella ptyseos ATCC 33301</name>
    <dbReference type="NCBI Taxonomy" id="1005995"/>
    <lineage>
        <taxon>Bacteria</taxon>
        <taxon>Pseudomonadati</taxon>
        <taxon>Pseudomonadota</taxon>
        <taxon>Gammaproteobacteria</taxon>
        <taxon>Enterobacterales</taxon>
        <taxon>Erwiniaceae</taxon>
        <taxon>Tatumella</taxon>
    </lineage>
</organism>
<dbReference type="EC" id="2.7.1.49" evidence="2"/>
<dbReference type="RefSeq" id="WP_038010548.1">
    <property type="nucleotide sequence ID" value="NZ_JMPR01000001.1"/>
</dbReference>
<dbReference type="SUPFAM" id="SSF53613">
    <property type="entry name" value="Ribokinase-like"/>
    <property type="match status" value="1"/>
</dbReference>
<evidence type="ECO:0000256" key="2">
    <source>
        <dbReference type="ARBA" id="ARBA00012135"/>
    </source>
</evidence>
<comment type="pathway">
    <text evidence="1">Cofactor biosynthesis; thiamine diphosphate biosynthesis.</text>
</comment>
<keyword evidence="5 8" id="KW-0418">Kinase</keyword>
<dbReference type="CDD" id="cd01169">
    <property type="entry name" value="HMPP_kinase"/>
    <property type="match status" value="1"/>
</dbReference>
<evidence type="ECO:0000256" key="5">
    <source>
        <dbReference type="ARBA" id="ARBA00022777"/>
    </source>
</evidence>
<dbReference type="Pfam" id="PF08543">
    <property type="entry name" value="Phos_pyr_kin"/>
    <property type="match status" value="1"/>
</dbReference>
<dbReference type="PANTHER" id="PTHR20858">
    <property type="entry name" value="PHOSPHOMETHYLPYRIMIDINE KINASE"/>
    <property type="match status" value="1"/>
</dbReference>
<name>A0A085JQK4_9GAMM</name>
<protein>
    <recommendedName>
        <fullName evidence="2">hydroxymethylpyrimidine kinase</fullName>
        <ecNumber evidence="2">2.7.1.49</ecNumber>
    </recommendedName>
</protein>
<dbReference type="Gene3D" id="3.40.1190.20">
    <property type="match status" value="1"/>
</dbReference>
<dbReference type="GO" id="GO:0009228">
    <property type="term" value="P:thiamine biosynthetic process"/>
    <property type="evidence" value="ECO:0007669"/>
    <property type="project" value="InterPro"/>
</dbReference>
<evidence type="ECO:0000256" key="1">
    <source>
        <dbReference type="ARBA" id="ARBA00004948"/>
    </source>
</evidence>
<dbReference type="NCBIfam" id="TIGR00097">
    <property type="entry name" value="HMP-P_kinase"/>
    <property type="match status" value="1"/>
</dbReference>
<sequence length="266" mass="27980">MTHPQALTIAGSDSGGGAGIQADIKTMQEFGVFGTTAITAVTAQNTLGVQAVQVMPLSLIAAQIDAVATDFTLTAVKTGMLADSDIIACVAEKIKQHKLPGLVIDPVMIAKGGTPLLQESALDSLRRLLLPQACVITPNIPEAEALVGYTLQSRERIVRAARELCRMGAFSVVLKGGHSGEDDAADFFCSPQDESWLTSPRIQTPHTHGTGCSFSAALCALLARGLPLPECVARAKRFIYQAILTAPQYGQGHGPINHFTGRHIAG</sequence>
<evidence type="ECO:0000313" key="9">
    <source>
        <dbReference type="Proteomes" id="UP000028602"/>
    </source>
</evidence>
<dbReference type="GO" id="GO:0005829">
    <property type="term" value="C:cytosol"/>
    <property type="evidence" value="ECO:0007669"/>
    <property type="project" value="TreeGrafter"/>
</dbReference>
<keyword evidence="3 8" id="KW-0808">Transferase</keyword>
<dbReference type="GO" id="GO:0008902">
    <property type="term" value="F:hydroxymethylpyrimidine kinase activity"/>
    <property type="evidence" value="ECO:0007669"/>
    <property type="project" value="UniProtKB-EC"/>
</dbReference>
<dbReference type="AlphaFoldDB" id="A0A085JQK4"/>
<dbReference type="InterPro" id="IPR029056">
    <property type="entry name" value="Ribokinase-like"/>
</dbReference>
<dbReference type="OrthoDB" id="9810880at2"/>
<dbReference type="Proteomes" id="UP000028602">
    <property type="component" value="Unassembled WGS sequence"/>
</dbReference>
<evidence type="ECO:0000256" key="4">
    <source>
        <dbReference type="ARBA" id="ARBA00022741"/>
    </source>
</evidence>
<keyword evidence="4" id="KW-0547">Nucleotide-binding</keyword>
<keyword evidence="6" id="KW-0067">ATP-binding</keyword>
<dbReference type="GO" id="GO:0008972">
    <property type="term" value="F:phosphomethylpyrimidine kinase activity"/>
    <property type="evidence" value="ECO:0007669"/>
    <property type="project" value="InterPro"/>
</dbReference>
<evidence type="ECO:0000259" key="7">
    <source>
        <dbReference type="Pfam" id="PF08543"/>
    </source>
</evidence>
<dbReference type="eggNOG" id="COG0351">
    <property type="taxonomic scope" value="Bacteria"/>
</dbReference>
<gene>
    <name evidence="8" type="primary">thiD</name>
    <name evidence="8" type="ORF">GTPT_0011</name>
</gene>
<dbReference type="UniPathway" id="UPA00060">
    <property type="reaction ID" value="UER00138"/>
</dbReference>
<reference evidence="8 9" key="1">
    <citation type="submission" date="2014-05" db="EMBL/GenBank/DDBJ databases">
        <title>ATOL: Assembling a taxonomically balanced genome-scale reconstruction of the evolutionary history of the Enterobacteriaceae.</title>
        <authorList>
            <person name="Plunkett G.III."/>
            <person name="Neeno-Eckwall E.C."/>
            <person name="Glasner J.D."/>
            <person name="Perna N.T."/>
        </authorList>
    </citation>
    <scope>NUCLEOTIDE SEQUENCE [LARGE SCALE GENOMIC DNA]</scope>
    <source>
        <strain evidence="8 9">ATCC 33301</strain>
    </source>
</reference>
<evidence type="ECO:0000256" key="6">
    <source>
        <dbReference type="ARBA" id="ARBA00022840"/>
    </source>
</evidence>
<dbReference type="FunFam" id="3.40.1190.20:FF:000003">
    <property type="entry name" value="Phosphomethylpyrimidine kinase ThiD"/>
    <property type="match status" value="1"/>
</dbReference>